<name>A0A8J7K764_9GAMM</name>
<protein>
    <submittedName>
        <fullName evidence="1">YjaG family protein</fullName>
    </submittedName>
</protein>
<sequence>MSDQSINPQLFELQDWQLVAFSAALSERMFPNFALFSRLVEFGNAQQLRQILNGVWDKLANTGAKMNFEVQLDKVEANIPDLEEFSMYGAFPANDAVVALYSTLNVVLVADAEEAANIANLSRECVATFIEVSEADDQLSDEEVVRLINTHEMMEQEEAFQEEVLARITAAKKANKELITELRALAHNEGVSNIGITDSE</sequence>
<evidence type="ECO:0000313" key="2">
    <source>
        <dbReference type="Proteomes" id="UP000640333"/>
    </source>
</evidence>
<accession>A0A8J7K764</accession>
<evidence type="ECO:0000313" key="1">
    <source>
        <dbReference type="EMBL" id="MBE9399590.1"/>
    </source>
</evidence>
<reference evidence="1" key="1">
    <citation type="submission" date="2020-10" db="EMBL/GenBank/DDBJ databases">
        <title>Bacterium isolated from coastal waters sediment.</title>
        <authorList>
            <person name="Chen R.-J."/>
            <person name="Lu D.-C."/>
            <person name="Zhu K.-L."/>
            <person name="Du Z.-J."/>
        </authorList>
    </citation>
    <scope>NUCLEOTIDE SEQUENCE</scope>
    <source>
        <strain evidence="1">N1Y112</strain>
    </source>
</reference>
<proteinExistence type="predicted"/>
<dbReference type="Pfam" id="PF04222">
    <property type="entry name" value="DUF416"/>
    <property type="match status" value="1"/>
</dbReference>
<dbReference type="AlphaFoldDB" id="A0A8J7K764"/>
<gene>
    <name evidence="1" type="ORF">IOQ59_20195</name>
</gene>
<keyword evidence="2" id="KW-1185">Reference proteome</keyword>
<dbReference type="Proteomes" id="UP000640333">
    <property type="component" value="Unassembled WGS sequence"/>
</dbReference>
<dbReference type="InterPro" id="IPR023381">
    <property type="entry name" value="YP001051499.1-like_dom_sf"/>
</dbReference>
<dbReference type="EMBL" id="JADEYS010000030">
    <property type="protein sequence ID" value="MBE9399590.1"/>
    <property type="molecule type" value="Genomic_DNA"/>
</dbReference>
<dbReference type="InterPro" id="IPR007338">
    <property type="entry name" value="DUF416"/>
</dbReference>
<organism evidence="1 2">
    <name type="scientific">Pontibacterium sinense</name>
    <dbReference type="NCBI Taxonomy" id="2781979"/>
    <lineage>
        <taxon>Bacteria</taxon>
        <taxon>Pseudomonadati</taxon>
        <taxon>Pseudomonadota</taxon>
        <taxon>Gammaproteobacteria</taxon>
        <taxon>Oceanospirillales</taxon>
        <taxon>Oceanospirillaceae</taxon>
        <taxon>Pontibacterium</taxon>
    </lineage>
</organism>
<comment type="caution">
    <text evidence="1">The sequence shown here is derived from an EMBL/GenBank/DDBJ whole genome shotgun (WGS) entry which is preliminary data.</text>
</comment>
<dbReference type="Gene3D" id="1.20.1590.10">
    <property type="entry name" value="YP_001051499.1 domain like"/>
    <property type="match status" value="1"/>
</dbReference>
<dbReference type="RefSeq" id="WP_193955284.1">
    <property type="nucleotide sequence ID" value="NZ_JADEYS010000030.1"/>
</dbReference>